<name>A0ABY1QPF5_9BURK</name>
<dbReference type="CDD" id="cd06464">
    <property type="entry name" value="ACD_sHsps-like"/>
    <property type="match status" value="1"/>
</dbReference>
<dbReference type="InterPro" id="IPR008978">
    <property type="entry name" value="HSP20-like_chaperone"/>
</dbReference>
<dbReference type="InterPro" id="IPR002068">
    <property type="entry name" value="A-crystallin/Hsp20_dom"/>
</dbReference>
<gene>
    <name evidence="4" type="ORF">SAMN06295970_12229</name>
</gene>
<evidence type="ECO:0000256" key="2">
    <source>
        <dbReference type="RuleBase" id="RU003616"/>
    </source>
</evidence>
<dbReference type="EMBL" id="FXUL01000022">
    <property type="protein sequence ID" value="SMP75098.1"/>
    <property type="molecule type" value="Genomic_DNA"/>
</dbReference>
<comment type="similarity">
    <text evidence="1 2">Belongs to the small heat shock protein (HSP20) family.</text>
</comment>
<dbReference type="InterPro" id="IPR031107">
    <property type="entry name" value="Small_HSP"/>
</dbReference>
<comment type="caution">
    <text evidence="4">The sequence shown here is derived from an EMBL/GenBank/DDBJ whole genome shotgun (WGS) entry which is preliminary data.</text>
</comment>
<dbReference type="RefSeq" id="WP_283444564.1">
    <property type="nucleotide sequence ID" value="NZ_FXUL01000022.1"/>
</dbReference>
<dbReference type="SUPFAM" id="SSF49764">
    <property type="entry name" value="HSP20-like chaperones"/>
    <property type="match status" value="1"/>
</dbReference>
<protein>
    <submittedName>
        <fullName evidence="4">HSP20 family protein</fullName>
    </submittedName>
</protein>
<proteinExistence type="inferred from homology"/>
<evidence type="ECO:0000259" key="3">
    <source>
        <dbReference type="PROSITE" id="PS01031"/>
    </source>
</evidence>
<feature type="domain" description="SHSP" evidence="3">
    <location>
        <begin position="36"/>
        <end position="148"/>
    </location>
</feature>
<dbReference type="PANTHER" id="PTHR11527">
    <property type="entry name" value="HEAT-SHOCK PROTEIN 20 FAMILY MEMBER"/>
    <property type="match status" value="1"/>
</dbReference>
<dbReference type="PROSITE" id="PS01031">
    <property type="entry name" value="SHSP"/>
    <property type="match status" value="1"/>
</dbReference>
<evidence type="ECO:0000256" key="1">
    <source>
        <dbReference type="PROSITE-ProRule" id="PRU00285"/>
    </source>
</evidence>
<keyword evidence="5" id="KW-1185">Reference proteome</keyword>
<dbReference type="Gene3D" id="2.60.40.790">
    <property type="match status" value="1"/>
</dbReference>
<accession>A0ABY1QPF5</accession>
<evidence type="ECO:0000313" key="4">
    <source>
        <dbReference type="EMBL" id="SMP75098.1"/>
    </source>
</evidence>
<dbReference type="Pfam" id="PF00011">
    <property type="entry name" value="HSP20"/>
    <property type="match status" value="1"/>
</dbReference>
<dbReference type="Proteomes" id="UP001158049">
    <property type="component" value="Unassembled WGS sequence"/>
</dbReference>
<reference evidence="4 5" key="1">
    <citation type="submission" date="2017-05" db="EMBL/GenBank/DDBJ databases">
        <authorList>
            <person name="Varghese N."/>
            <person name="Submissions S."/>
        </authorList>
    </citation>
    <scope>NUCLEOTIDE SEQUENCE [LARGE SCALE GENOMIC DNA]</scope>
    <source>
        <strain evidence="4 5">DSM 26001</strain>
    </source>
</reference>
<sequence length="148" mass="16699">MASNLTKFDPFSDLSPFDAFGNMDDFFREFSLLPSMRAMRAEPRIRADVAETEQAYTVKAEIPGVKKEDIKIAVEGNRVAINAEVREEKDERTTGMVRSERYYGKHSRSFTLPQEVDESKAEAKYENGLLMLTLPKKAGTGAKQLTVQ</sequence>
<organism evidence="4 5">
    <name type="scientific">Noviherbaspirillum suwonense</name>
    <dbReference type="NCBI Taxonomy" id="1224511"/>
    <lineage>
        <taxon>Bacteria</taxon>
        <taxon>Pseudomonadati</taxon>
        <taxon>Pseudomonadota</taxon>
        <taxon>Betaproteobacteria</taxon>
        <taxon>Burkholderiales</taxon>
        <taxon>Oxalobacteraceae</taxon>
        <taxon>Noviherbaspirillum</taxon>
    </lineage>
</organism>
<evidence type="ECO:0000313" key="5">
    <source>
        <dbReference type="Proteomes" id="UP001158049"/>
    </source>
</evidence>